<gene>
    <name evidence="1" type="ORF">B0H16DRAFT_1476876</name>
</gene>
<proteinExistence type="predicted"/>
<accession>A0AAD7HAX6</accession>
<dbReference type="Proteomes" id="UP001215598">
    <property type="component" value="Unassembled WGS sequence"/>
</dbReference>
<comment type="caution">
    <text evidence="1">The sequence shown here is derived from an EMBL/GenBank/DDBJ whole genome shotgun (WGS) entry which is preliminary data.</text>
</comment>
<reference evidence="1" key="1">
    <citation type="submission" date="2023-03" db="EMBL/GenBank/DDBJ databases">
        <title>Massive genome expansion in bonnet fungi (Mycena s.s.) driven by repeated elements and novel gene families across ecological guilds.</title>
        <authorList>
            <consortium name="Lawrence Berkeley National Laboratory"/>
            <person name="Harder C.B."/>
            <person name="Miyauchi S."/>
            <person name="Viragh M."/>
            <person name="Kuo A."/>
            <person name="Thoen E."/>
            <person name="Andreopoulos B."/>
            <person name="Lu D."/>
            <person name="Skrede I."/>
            <person name="Drula E."/>
            <person name="Henrissat B."/>
            <person name="Morin E."/>
            <person name="Kohler A."/>
            <person name="Barry K."/>
            <person name="LaButti K."/>
            <person name="Morin E."/>
            <person name="Salamov A."/>
            <person name="Lipzen A."/>
            <person name="Mereny Z."/>
            <person name="Hegedus B."/>
            <person name="Baldrian P."/>
            <person name="Stursova M."/>
            <person name="Weitz H."/>
            <person name="Taylor A."/>
            <person name="Grigoriev I.V."/>
            <person name="Nagy L.G."/>
            <person name="Martin F."/>
            <person name="Kauserud H."/>
        </authorList>
    </citation>
    <scope>NUCLEOTIDE SEQUENCE</scope>
    <source>
        <strain evidence="1">CBHHK182m</strain>
    </source>
</reference>
<protein>
    <submittedName>
        <fullName evidence="1">Uncharacterized protein</fullName>
    </submittedName>
</protein>
<dbReference type="AlphaFoldDB" id="A0AAD7HAX6"/>
<evidence type="ECO:0000313" key="1">
    <source>
        <dbReference type="EMBL" id="KAJ7716302.1"/>
    </source>
</evidence>
<evidence type="ECO:0000313" key="2">
    <source>
        <dbReference type="Proteomes" id="UP001215598"/>
    </source>
</evidence>
<dbReference type="EMBL" id="JARKIB010000294">
    <property type="protein sequence ID" value="KAJ7716302.1"/>
    <property type="molecule type" value="Genomic_DNA"/>
</dbReference>
<keyword evidence="2" id="KW-1185">Reference proteome</keyword>
<name>A0AAD7HAX6_9AGAR</name>
<organism evidence="1 2">
    <name type="scientific">Mycena metata</name>
    <dbReference type="NCBI Taxonomy" id="1033252"/>
    <lineage>
        <taxon>Eukaryota</taxon>
        <taxon>Fungi</taxon>
        <taxon>Dikarya</taxon>
        <taxon>Basidiomycota</taxon>
        <taxon>Agaricomycotina</taxon>
        <taxon>Agaricomycetes</taxon>
        <taxon>Agaricomycetidae</taxon>
        <taxon>Agaricales</taxon>
        <taxon>Marasmiineae</taxon>
        <taxon>Mycenaceae</taxon>
        <taxon>Mycena</taxon>
    </lineage>
</organism>
<sequence length="123" mass="14264">MGVNWESTRRGVPETVFFSSILLSQLRGKHGRVDRTIRLQCRRQHQARTRTATRWPFTSSRSLHGRLFLKRKLLQPKPMADDAHTPQTAREKRVADRARIVDIAARIIDLQALRAEKNLLEAE</sequence>